<dbReference type="EMBL" id="LVJH01000007">
    <property type="protein sequence ID" value="OAB44513.1"/>
    <property type="molecule type" value="Genomic_DNA"/>
</dbReference>
<comment type="caution">
    <text evidence="2">The sequence shown here is derived from an EMBL/GenBank/DDBJ whole genome shotgun (WGS) entry which is preliminary data.</text>
</comment>
<dbReference type="RefSeq" id="WP_068531099.1">
    <property type="nucleotide sequence ID" value="NZ_LVJH01000007.1"/>
</dbReference>
<sequence>MSKDDGFINEQRRQYTDLATVESQRNDLVAEEFSDGPYGSPVNAETLGKSTPWRSDQRPPNRFDYENRELHAGNEREYPGDEGQGNAALETFNDPEAEKS</sequence>
<feature type="region of interest" description="Disordered" evidence="1">
    <location>
        <begin position="30"/>
        <end position="100"/>
    </location>
</feature>
<gene>
    <name evidence="2" type="ORF">PGLA_07615</name>
</gene>
<dbReference type="AlphaFoldDB" id="A0A162MGZ4"/>
<protein>
    <recommendedName>
        <fullName evidence="4">Cytosolic protein</fullName>
    </recommendedName>
</protein>
<accession>A0A162MGZ4</accession>
<evidence type="ECO:0000313" key="2">
    <source>
        <dbReference type="EMBL" id="OAB44513.1"/>
    </source>
</evidence>
<keyword evidence="3" id="KW-1185">Reference proteome</keyword>
<dbReference type="OrthoDB" id="2376226at2"/>
<organism evidence="2 3">
    <name type="scientific">Paenibacillus glacialis</name>
    <dbReference type="NCBI Taxonomy" id="494026"/>
    <lineage>
        <taxon>Bacteria</taxon>
        <taxon>Bacillati</taxon>
        <taxon>Bacillota</taxon>
        <taxon>Bacilli</taxon>
        <taxon>Bacillales</taxon>
        <taxon>Paenibacillaceae</taxon>
        <taxon>Paenibacillus</taxon>
    </lineage>
</organism>
<evidence type="ECO:0008006" key="4">
    <source>
        <dbReference type="Google" id="ProtNLM"/>
    </source>
</evidence>
<dbReference type="Proteomes" id="UP000076967">
    <property type="component" value="Unassembled WGS sequence"/>
</dbReference>
<evidence type="ECO:0000313" key="3">
    <source>
        <dbReference type="Proteomes" id="UP000076967"/>
    </source>
</evidence>
<feature type="compositionally biased region" description="Basic and acidic residues" evidence="1">
    <location>
        <begin position="55"/>
        <end position="79"/>
    </location>
</feature>
<proteinExistence type="predicted"/>
<name>A0A162MGZ4_9BACL</name>
<dbReference type="STRING" id="494026.PGLA_07615"/>
<evidence type="ECO:0000256" key="1">
    <source>
        <dbReference type="SAM" id="MobiDB-lite"/>
    </source>
</evidence>
<reference evidence="2 3" key="1">
    <citation type="submission" date="2016-03" db="EMBL/GenBank/DDBJ databases">
        <title>Draft genome sequence of Paenibacillus glacialis DSM 22343.</title>
        <authorList>
            <person name="Shin S.-K."/>
            <person name="Yi H."/>
        </authorList>
    </citation>
    <scope>NUCLEOTIDE SEQUENCE [LARGE SCALE GENOMIC DNA]</scope>
    <source>
        <strain evidence="2 3">DSM 22343</strain>
    </source>
</reference>